<evidence type="ECO:0000256" key="1">
    <source>
        <dbReference type="ARBA" id="ARBA00001273"/>
    </source>
</evidence>
<evidence type="ECO:0000256" key="6">
    <source>
        <dbReference type="ARBA" id="ARBA00022842"/>
    </source>
</evidence>
<keyword evidence="10" id="KW-0418">Kinase</keyword>
<feature type="binding site" evidence="9">
    <location>
        <position position="95"/>
    </location>
    <ligand>
        <name>Mg(2+)</name>
        <dbReference type="ChEBI" id="CHEBI:18420"/>
        <label>1</label>
        <note>catalytic</note>
    </ligand>
</feature>
<dbReference type="Gene3D" id="3.40.190.80">
    <property type="match status" value="1"/>
</dbReference>
<feature type="binding site" evidence="9">
    <location>
        <position position="250"/>
    </location>
    <ligand>
        <name>Mg(2+)</name>
        <dbReference type="ChEBI" id="CHEBI:18420"/>
        <label>1</label>
        <note>catalytic</note>
    </ligand>
</feature>
<dbReference type="Proteomes" id="UP000094707">
    <property type="component" value="Chromosome I"/>
</dbReference>
<dbReference type="AlphaFoldDB" id="A0A1D3L0B8"/>
<dbReference type="GO" id="GO:0046872">
    <property type="term" value="F:metal ion binding"/>
    <property type="evidence" value="ECO:0007669"/>
    <property type="project" value="UniProtKB-KW"/>
</dbReference>
<feature type="binding site" evidence="9">
    <location>
        <position position="73"/>
    </location>
    <ligand>
        <name>Mg(2+)</name>
        <dbReference type="ChEBI" id="CHEBI:18420"/>
        <label>1</label>
        <note>catalytic</note>
    </ligand>
</feature>
<keyword evidence="6 9" id="KW-0460">Magnesium</keyword>
<protein>
    <recommendedName>
        <fullName evidence="3">fructose-bisphosphatase</fullName>
        <ecNumber evidence="3">3.1.3.11</ecNumber>
    </recommendedName>
</protein>
<dbReference type="NCBIfam" id="NF009321">
    <property type="entry name" value="PRK12676.1"/>
    <property type="match status" value="1"/>
</dbReference>
<dbReference type="Gene3D" id="3.30.540.10">
    <property type="entry name" value="Fructose-1,6-Bisphosphatase, subunit A, domain 1"/>
    <property type="match status" value="1"/>
</dbReference>
<evidence type="ECO:0000256" key="7">
    <source>
        <dbReference type="ARBA" id="ARBA00023277"/>
    </source>
</evidence>
<evidence type="ECO:0000256" key="3">
    <source>
        <dbReference type="ARBA" id="ARBA00013093"/>
    </source>
</evidence>
<evidence type="ECO:0000256" key="8">
    <source>
        <dbReference type="ARBA" id="ARBA00038103"/>
    </source>
</evidence>
<dbReference type="InterPro" id="IPR000760">
    <property type="entry name" value="Inositol_monophosphatase-like"/>
</dbReference>
<dbReference type="GO" id="GO:0042132">
    <property type="term" value="F:fructose 1,6-bisphosphate 1-phosphatase activity"/>
    <property type="evidence" value="ECO:0007669"/>
    <property type="project" value="UniProtKB-EC"/>
</dbReference>
<keyword evidence="4 9" id="KW-0479">Metal-binding</keyword>
<evidence type="ECO:0000256" key="2">
    <source>
        <dbReference type="ARBA" id="ARBA00001946"/>
    </source>
</evidence>
<comment type="cofactor">
    <cofactor evidence="2 9">
        <name>Mg(2+)</name>
        <dbReference type="ChEBI" id="CHEBI:18420"/>
    </cofactor>
</comment>
<dbReference type="FunFam" id="3.40.190.80:FF:000020">
    <property type="entry name" value="Fructose-1,6-bisphosphatase/inositol-1-monophosphatase"/>
    <property type="match status" value="1"/>
</dbReference>
<dbReference type="EMBL" id="LT607756">
    <property type="protein sequence ID" value="SCG84910.1"/>
    <property type="molecule type" value="Genomic_DNA"/>
</dbReference>
<name>A0A1D3L0B8_9EURY</name>
<keyword evidence="5" id="KW-0378">Hydrolase</keyword>
<dbReference type="STRING" id="118062.MCBB_0329"/>
<dbReference type="OrthoDB" id="58111at2157"/>
<dbReference type="PANTHER" id="PTHR20854">
    <property type="entry name" value="INOSITOL MONOPHOSPHATASE"/>
    <property type="match status" value="1"/>
</dbReference>
<evidence type="ECO:0000313" key="10">
    <source>
        <dbReference type="EMBL" id="SCG84910.1"/>
    </source>
</evidence>
<keyword evidence="10" id="KW-0808">Transferase</keyword>
<dbReference type="PANTHER" id="PTHR20854:SF4">
    <property type="entry name" value="INOSITOL-1-MONOPHOSPHATASE-RELATED"/>
    <property type="match status" value="1"/>
</dbReference>
<dbReference type="InterPro" id="IPR020583">
    <property type="entry name" value="Inositol_monoP_metal-BS"/>
</dbReference>
<comment type="catalytic activity">
    <reaction evidence="1">
        <text>beta-D-fructose 1,6-bisphosphate + H2O = beta-D-fructose 6-phosphate + phosphate</text>
        <dbReference type="Rhea" id="RHEA:11064"/>
        <dbReference type="ChEBI" id="CHEBI:15377"/>
        <dbReference type="ChEBI" id="CHEBI:32966"/>
        <dbReference type="ChEBI" id="CHEBI:43474"/>
        <dbReference type="ChEBI" id="CHEBI:57634"/>
        <dbReference type="EC" id="3.1.3.11"/>
    </reaction>
</comment>
<dbReference type="RefSeq" id="WP_071905974.1">
    <property type="nucleotide sequence ID" value="NZ_LT607756.1"/>
</dbReference>
<dbReference type="PROSITE" id="PS00629">
    <property type="entry name" value="IMP_1"/>
    <property type="match status" value="1"/>
</dbReference>
<dbReference type="GO" id="GO:0006020">
    <property type="term" value="P:inositol metabolic process"/>
    <property type="evidence" value="ECO:0007669"/>
    <property type="project" value="TreeGrafter"/>
</dbReference>
<dbReference type="GeneID" id="30411192"/>
<keyword evidence="11" id="KW-1185">Reference proteome</keyword>
<accession>A0A1D3L0B8</accession>
<dbReference type="GO" id="GO:0007165">
    <property type="term" value="P:signal transduction"/>
    <property type="evidence" value="ECO:0007669"/>
    <property type="project" value="TreeGrafter"/>
</dbReference>
<dbReference type="Pfam" id="PF00459">
    <property type="entry name" value="Inositol_P"/>
    <property type="match status" value="2"/>
</dbReference>
<evidence type="ECO:0000313" key="11">
    <source>
        <dbReference type="Proteomes" id="UP000094707"/>
    </source>
</evidence>
<comment type="similarity">
    <text evidence="8">Belongs to the inositol monophosphatase superfamily. FBPase class 4 family.</text>
</comment>
<dbReference type="GO" id="GO:0016301">
    <property type="term" value="F:kinase activity"/>
    <property type="evidence" value="ECO:0007669"/>
    <property type="project" value="UniProtKB-KW"/>
</dbReference>
<dbReference type="PATRIC" id="fig|129848.4.peg.333"/>
<dbReference type="EC" id="3.1.3.11" evidence="3"/>
<sequence>MNEKDIKFWSDVSRNIMDEASEVISPLVGTEKGGEIVKMGADGTPTKLIDLVAEDKVVEILEATGRPVTLISEEIGEHKIGEGASEVVFVVDPLDGTSNAVKNIPAYGISIAVADASKKSKTINSTQSGTANPSEMESNKFKDSNVHDLTIRDIELGFVKNIATGDVYEGVKGCGATLNGKKLIPSTLQDISASSVGAYIYRAEMDKIDGLCKTVRRMRILGSVAIELCYVADGTYDAFIDIRGNLRIVDVSAAKLIINETNGLVTDENCKELNGGLNVLERTSIVAACNKNIHKDIIKILGGI</sequence>
<feature type="binding site" evidence="9">
    <location>
        <position position="92"/>
    </location>
    <ligand>
        <name>Mg(2+)</name>
        <dbReference type="ChEBI" id="CHEBI:18420"/>
        <label>1</label>
        <note>catalytic</note>
    </ligand>
</feature>
<evidence type="ECO:0000256" key="9">
    <source>
        <dbReference type="PIRSR" id="PIRSR600760-2"/>
    </source>
</evidence>
<feature type="binding site" evidence="9">
    <location>
        <position position="94"/>
    </location>
    <ligand>
        <name>Mg(2+)</name>
        <dbReference type="ChEBI" id="CHEBI:18420"/>
        <label>1</label>
        <note>catalytic</note>
    </ligand>
</feature>
<dbReference type="GO" id="GO:0008934">
    <property type="term" value="F:inositol monophosphate 1-phosphatase activity"/>
    <property type="evidence" value="ECO:0007669"/>
    <property type="project" value="TreeGrafter"/>
</dbReference>
<dbReference type="PRINTS" id="PR00377">
    <property type="entry name" value="IMPHPHTASES"/>
</dbReference>
<evidence type="ECO:0000256" key="4">
    <source>
        <dbReference type="ARBA" id="ARBA00022723"/>
    </source>
</evidence>
<dbReference type="SUPFAM" id="SSF56655">
    <property type="entry name" value="Carbohydrate phosphatase"/>
    <property type="match status" value="1"/>
</dbReference>
<proteinExistence type="inferred from homology"/>
<reference evidence="10 11" key="1">
    <citation type="submission" date="2016-08" db="EMBL/GenBank/DDBJ databases">
        <authorList>
            <person name="Seilhamer J.J."/>
        </authorList>
    </citation>
    <scope>NUCLEOTIDE SEQUENCE [LARGE SCALE GENOMIC DNA]</scope>
    <source>
        <strain evidence="10">Buetzberg</strain>
    </source>
</reference>
<dbReference type="KEGG" id="mcub:MCBB_0329"/>
<evidence type="ECO:0000256" key="5">
    <source>
        <dbReference type="ARBA" id="ARBA00022801"/>
    </source>
</evidence>
<organism evidence="10 11">
    <name type="scientific">Methanobacterium congolense</name>
    <dbReference type="NCBI Taxonomy" id="118062"/>
    <lineage>
        <taxon>Archaea</taxon>
        <taxon>Methanobacteriati</taxon>
        <taxon>Methanobacteriota</taxon>
        <taxon>Methanomada group</taxon>
        <taxon>Methanobacteria</taxon>
        <taxon>Methanobacteriales</taxon>
        <taxon>Methanobacteriaceae</taxon>
        <taxon>Methanobacterium</taxon>
    </lineage>
</organism>
<gene>
    <name evidence="10" type="ORF">MCBB_0329</name>
</gene>
<keyword evidence="7" id="KW-0119">Carbohydrate metabolism</keyword>